<organism evidence="2 3">
    <name type="scientific">Candidatus Neomicrothrix subdominans</name>
    <dbReference type="NCBI Taxonomy" id="2954438"/>
    <lineage>
        <taxon>Bacteria</taxon>
        <taxon>Bacillati</taxon>
        <taxon>Actinomycetota</taxon>
        <taxon>Acidimicrobiia</taxon>
        <taxon>Acidimicrobiales</taxon>
        <taxon>Microthrixaceae</taxon>
        <taxon>Candidatus Neomicrothrix</taxon>
    </lineage>
</organism>
<feature type="compositionally biased region" description="Basic and acidic residues" evidence="1">
    <location>
        <begin position="70"/>
        <end position="80"/>
    </location>
</feature>
<dbReference type="EMBL" id="JADJZA010000006">
    <property type="protein sequence ID" value="MBK9296882.1"/>
    <property type="molecule type" value="Genomic_DNA"/>
</dbReference>
<proteinExistence type="predicted"/>
<dbReference type="Proteomes" id="UP000727993">
    <property type="component" value="Unassembled WGS sequence"/>
</dbReference>
<comment type="caution">
    <text evidence="2">The sequence shown here is derived from an EMBL/GenBank/DDBJ whole genome shotgun (WGS) entry which is preliminary data.</text>
</comment>
<name>A0A936NAW1_9ACTN</name>
<dbReference type="InterPro" id="IPR010985">
    <property type="entry name" value="Ribbon_hlx_hlx"/>
</dbReference>
<accession>A0A936NAW1</accession>
<evidence type="ECO:0000256" key="1">
    <source>
        <dbReference type="SAM" id="MobiDB-lite"/>
    </source>
</evidence>
<sequence length="97" mass="10204">MAQVSWRADNEIVKRAKHAAARSNRSLNEYITLVVSAASNPDFAGSESEAVRERLAAAGLLGATRAPRSRPSDAEVKAAGERAASGTPLDELISTGR</sequence>
<dbReference type="AlphaFoldDB" id="A0A936NAW1"/>
<gene>
    <name evidence="2" type="ORF">IPN02_08605</name>
</gene>
<feature type="region of interest" description="Disordered" evidence="1">
    <location>
        <begin position="62"/>
        <end position="97"/>
    </location>
</feature>
<evidence type="ECO:0000313" key="3">
    <source>
        <dbReference type="Proteomes" id="UP000727993"/>
    </source>
</evidence>
<evidence type="ECO:0000313" key="2">
    <source>
        <dbReference type="EMBL" id="MBK9296882.1"/>
    </source>
</evidence>
<reference evidence="2 3" key="1">
    <citation type="submission" date="2020-10" db="EMBL/GenBank/DDBJ databases">
        <title>Connecting structure to function with the recovery of over 1000 high-quality activated sludge metagenome-assembled genomes encoding full-length rRNA genes using long-read sequencing.</title>
        <authorList>
            <person name="Singleton C.M."/>
            <person name="Petriglieri F."/>
            <person name="Kristensen J.M."/>
            <person name="Kirkegaard R.H."/>
            <person name="Michaelsen T.Y."/>
            <person name="Andersen M.H."/>
            <person name="Karst S.M."/>
            <person name="Dueholm M.S."/>
            <person name="Nielsen P.H."/>
            <person name="Albertsen M."/>
        </authorList>
    </citation>
    <scope>NUCLEOTIDE SEQUENCE [LARGE SCALE GENOMIC DNA]</scope>
    <source>
        <strain evidence="2">Lyne_18-Q3-R50-59_MAXAC.006</strain>
    </source>
</reference>
<dbReference type="SUPFAM" id="SSF47598">
    <property type="entry name" value="Ribbon-helix-helix"/>
    <property type="match status" value="1"/>
</dbReference>
<protein>
    <submittedName>
        <fullName evidence="2">Transcriptional regulator</fullName>
    </submittedName>
</protein>
<dbReference type="GO" id="GO:0006355">
    <property type="term" value="P:regulation of DNA-templated transcription"/>
    <property type="evidence" value="ECO:0007669"/>
    <property type="project" value="InterPro"/>
</dbReference>